<dbReference type="InterPro" id="IPR033655">
    <property type="entry name" value="TGS_RelA/SpoT"/>
</dbReference>
<dbReference type="Gene3D" id="3.30.460.10">
    <property type="entry name" value="Beta Polymerase, domain 2"/>
    <property type="match status" value="1"/>
</dbReference>
<evidence type="ECO:0000313" key="9">
    <source>
        <dbReference type="EMBL" id="SET07131.1"/>
    </source>
</evidence>
<dbReference type="InterPro" id="IPR045865">
    <property type="entry name" value="ACT-like_dom_sf"/>
</dbReference>
<keyword evidence="9" id="KW-0418">Kinase</keyword>
<dbReference type="InterPro" id="IPR043519">
    <property type="entry name" value="NT_sf"/>
</dbReference>
<dbReference type="FunFam" id="3.10.20.30:FF:000002">
    <property type="entry name" value="GTP pyrophosphokinase (RelA/SpoT)"/>
    <property type="match status" value="1"/>
</dbReference>
<evidence type="ECO:0000256" key="3">
    <source>
        <dbReference type="ARBA" id="ARBA00029754"/>
    </source>
</evidence>
<dbReference type="InterPro" id="IPR012675">
    <property type="entry name" value="Beta-grasp_dom_sf"/>
</dbReference>
<dbReference type="NCBIfam" id="NF008124">
    <property type="entry name" value="PRK10872.1"/>
    <property type="match status" value="1"/>
</dbReference>
<dbReference type="Pfam" id="PF02824">
    <property type="entry name" value="TGS"/>
    <property type="match status" value="1"/>
</dbReference>
<dbReference type="InterPro" id="IPR012676">
    <property type="entry name" value="TGS-like"/>
</dbReference>
<sequence>MVAIRRIHLNETGEFDIKAWINSLPLSHSDASAKLTDAWHFLSNRLSHVIDWRVSAESLSEISIKHKLDPTEQTHEFLLILRGLEIVEILSALNMDNDTLVAALLFPWRQDNMLTDDVILDRFGTSTLSLIKGVVQMDNIRQLKSAQIDRMKTSQIDTMRKMLLAMVEDFRCVVIALAERIVFLREVKDAAEDEKVLAAKECSSIYAPLANRLGIGQLKWELEDYCFRYLQPKKYHQIASLLDERRLDREEYIREFVLTLQNAMRDEQITAEVYGRPKHIYSIWRKMQKKHVDFEELYDVRAIRVIVDKLQDCYAALGVVHTRFKHLPKEFDDYIANPKPNGYQSIHTVVLGPKGKTLEVQIRTKQMHEDAELGVAAHWKYKEGGQSNPKSSIEDRINWLRKLLTWQEEMVDTGEILEEVRSQVFDDRVYVFTPQGDVIDLPIGSTPLDFAYHIHSDIGNRCIGAKISGKIVPFTYQLQMGDQIEIITQKNPNPSRDWLNPHLGYITSSRGRSKVQNWFKKQDRDKNIIAGKQILDHELHQISVSIKEAERVLLKRYNVHSMDEFLASLGAGDVRIQQMVNFLNQQFVKHTPEEEDEAALKQLTQTQFNKNRSKSDVLKSKENSLGKGRVVIENVGNLLHHLAGCCQPIIGDAISGFITQGRGISIHRQDCEQLHELSNNFPERIVDAKWGESYSSGHQLTLRVTAYDRSGLLRDITTILANEKINVFSINSKSDVKQQTAKIDMQIEIYNLDVLNRAIVKLNQIKDVIEVKRL</sequence>
<reference evidence="10" key="1">
    <citation type="submission" date="2016-10" db="EMBL/GenBank/DDBJ databases">
        <authorList>
            <person name="Varghese N."/>
            <person name="Submissions S."/>
        </authorList>
    </citation>
    <scope>NUCLEOTIDE SEQUENCE [LARGE SCALE GENOMIC DNA]</scope>
    <source>
        <strain evidence="10">DSM 18579</strain>
    </source>
</reference>
<evidence type="ECO:0000256" key="6">
    <source>
        <dbReference type="RuleBase" id="RU003847"/>
    </source>
</evidence>
<dbReference type="PANTHER" id="PTHR21262:SF31">
    <property type="entry name" value="GTP PYROPHOSPHOKINASE"/>
    <property type="match status" value="1"/>
</dbReference>
<dbReference type="GO" id="GO:0016301">
    <property type="term" value="F:kinase activity"/>
    <property type="evidence" value="ECO:0007669"/>
    <property type="project" value="UniProtKB-KW"/>
</dbReference>
<dbReference type="InterPro" id="IPR007685">
    <property type="entry name" value="RelA_SpoT"/>
</dbReference>
<feature type="domain" description="TGS" evidence="8">
    <location>
        <begin position="427"/>
        <end position="488"/>
    </location>
</feature>
<dbReference type="NCBIfam" id="TIGR00691">
    <property type="entry name" value="spoT_relA"/>
    <property type="match status" value="1"/>
</dbReference>
<comment type="similarity">
    <text evidence="6">Belongs to the relA/spoT family.</text>
</comment>
<dbReference type="SUPFAM" id="SSF55021">
    <property type="entry name" value="ACT-like"/>
    <property type="match status" value="1"/>
</dbReference>
<evidence type="ECO:0000259" key="8">
    <source>
        <dbReference type="PROSITE" id="PS51880"/>
    </source>
</evidence>
<dbReference type="InterPro" id="IPR002912">
    <property type="entry name" value="ACT_dom"/>
</dbReference>
<dbReference type="Gene3D" id="1.10.3210.10">
    <property type="entry name" value="Hypothetical protein af1432"/>
    <property type="match status" value="1"/>
</dbReference>
<evidence type="ECO:0000256" key="4">
    <source>
        <dbReference type="ARBA" id="ARBA00032407"/>
    </source>
</evidence>
<dbReference type="CDD" id="cd05399">
    <property type="entry name" value="NT_Rel-Spo_like"/>
    <property type="match status" value="1"/>
</dbReference>
<gene>
    <name evidence="9" type="ORF">SAMN02583745_01286</name>
</gene>
<evidence type="ECO:0000256" key="5">
    <source>
        <dbReference type="ARBA" id="ARBA00033308"/>
    </source>
</evidence>
<dbReference type="AlphaFoldDB" id="A0A1I0BJN4"/>
<comment type="pathway">
    <text evidence="2">Purine metabolism.</text>
</comment>
<dbReference type="STRING" id="1123402.SAMN02583745_01286"/>
<dbReference type="GO" id="GO:0005886">
    <property type="term" value="C:plasma membrane"/>
    <property type="evidence" value="ECO:0007669"/>
    <property type="project" value="TreeGrafter"/>
</dbReference>
<dbReference type="Pfam" id="PF19296">
    <property type="entry name" value="RelA_AH_RIS"/>
    <property type="match status" value="1"/>
</dbReference>
<evidence type="ECO:0000313" key="10">
    <source>
        <dbReference type="Proteomes" id="UP000242642"/>
    </source>
</evidence>
<dbReference type="SUPFAM" id="SSF81271">
    <property type="entry name" value="TGS-like"/>
    <property type="match status" value="1"/>
</dbReference>
<organism evidence="9 10">
    <name type="scientific">Thorsellia anophelis DSM 18579</name>
    <dbReference type="NCBI Taxonomy" id="1123402"/>
    <lineage>
        <taxon>Bacteria</taxon>
        <taxon>Pseudomonadati</taxon>
        <taxon>Pseudomonadota</taxon>
        <taxon>Gammaproteobacteria</taxon>
        <taxon>Enterobacterales</taxon>
        <taxon>Thorselliaceae</taxon>
        <taxon>Thorsellia</taxon>
    </lineage>
</organism>
<dbReference type="OrthoDB" id="9805041at2"/>
<dbReference type="GO" id="GO:0015969">
    <property type="term" value="P:guanosine tetraphosphate metabolic process"/>
    <property type="evidence" value="ECO:0007669"/>
    <property type="project" value="InterPro"/>
</dbReference>
<dbReference type="InterPro" id="IPR004811">
    <property type="entry name" value="RelA/Spo_fam"/>
</dbReference>
<dbReference type="PROSITE" id="PS51880">
    <property type="entry name" value="TGS"/>
    <property type="match status" value="1"/>
</dbReference>
<dbReference type="Pfam" id="PF13291">
    <property type="entry name" value="ACT_4"/>
    <property type="match status" value="1"/>
</dbReference>
<keyword evidence="9" id="KW-0808">Transferase</keyword>
<dbReference type="PROSITE" id="PS51671">
    <property type="entry name" value="ACT"/>
    <property type="match status" value="1"/>
</dbReference>
<dbReference type="SUPFAM" id="SSF109604">
    <property type="entry name" value="HD-domain/PDEase-like"/>
    <property type="match status" value="1"/>
</dbReference>
<dbReference type="CDD" id="cd04876">
    <property type="entry name" value="ACT_RelA-SpoT"/>
    <property type="match status" value="1"/>
</dbReference>
<dbReference type="Pfam" id="PF04607">
    <property type="entry name" value="RelA_SpoT"/>
    <property type="match status" value="1"/>
</dbReference>
<evidence type="ECO:0000256" key="2">
    <source>
        <dbReference type="ARBA" id="ARBA00025704"/>
    </source>
</evidence>
<feature type="domain" description="ACT" evidence="7">
    <location>
        <begin position="701"/>
        <end position="774"/>
    </location>
</feature>
<dbReference type="PANTHER" id="PTHR21262">
    <property type="entry name" value="GUANOSINE-3',5'-BIS DIPHOSPHATE 3'-PYROPHOSPHOHYDROLASE"/>
    <property type="match status" value="1"/>
</dbReference>
<dbReference type="EMBL" id="FOHV01000008">
    <property type="protein sequence ID" value="SET07131.1"/>
    <property type="molecule type" value="Genomic_DNA"/>
</dbReference>
<dbReference type="GO" id="GO:0042594">
    <property type="term" value="P:response to starvation"/>
    <property type="evidence" value="ECO:0007669"/>
    <property type="project" value="TreeGrafter"/>
</dbReference>
<evidence type="ECO:0000256" key="1">
    <source>
        <dbReference type="ARBA" id="ARBA00019852"/>
    </source>
</evidence>
<comment type="function">
    <text evidence="6">In eubacteria ppGpp (guanosine 3'-diphosphate 5'-diphosphate) is a mediator of the stringent response that coordinates a variety of cellular activities in response to changes in nutritional abundance.</text>
</comment>
<name>A0A1I0BJN4_9GAMM</name>
<dbReference type="Proteomes" id="UP000242642">
    <property type="component" value="Unassembled WGS sequence"/>
</dbReference>
<evidence type="ECO:0000259" key="7">
    <source>
        <dbReference type="PROSITE" id="PS51671"/>
    </source>
</evidence>
<dbReference type="Gene3D" id="3.10.20.30">
    <property type="match status" value="1"/>
</dbReference>
<accession>A0A1I0BJN4</accession>
<dbReference type="SUPFAM" id="SSF81301">
    <property type="entry name" value="Nucleotidyltransferase"/>
    <property type="match status" value="1"/>
</dbReference>
<dbReference type="InterPro" id="IPR004095">
    <property type="entry name" value="TGS"/>
</dbReference>
<dbReference type="SMART" id="SM00954">
    <property type="entry name" value="RelA_SpoT"/>
    <property type="match status" value="1"/>
</dbReference>
<keyword evidence="10" id="KW-1185">Reference proteome</keyword>
<dbReference type="FunFam" id="3.30.460.10:FF:000001">
    <property type="entry name" value="GTP pyrophosphokinase RelA"/>
    <property type="match status" value="1"/>
</dbReference>
<dbReference type="InterPro" id="IPR045600">
    <property type="entry name" value="RelA/SpoT_AH_RIS"/>
</dbReference>
<dbReference type="Gene3D" id="3.30.70.260">
    <property type="match status" value="1"/>
</dbReference>
<dbReference type="RefSeq" id="WP_093318765.1">
    <property type="nucleotide sequence ID" value="NZ_FOHV01000008.1"/>
</dbReference>
<dbReference type="Pfam" id="PF13328">
    <property type="entry name" value="HD_4"/>
    <property type="match status" value="1"/>
</dbReference>
<dbReference type="GO" id="GO:0015949">
    <property type="term" value="P:nucleobase-containing small molecule interconversion"/>
    <property type="evidence" value="ECO:0007669"/>
    <property type="project" value="UniProtKB-ARBA"/>
</dbReference>
<dbReference type="GO" id="GO:0008893">
    <property type="term" value="F:guanosine-3',5'-bis(diphosphate) 3'-diphosphatase activity"/>
    <property type="evidence" value="ECO:0007669"/>
    <property type="project" value="TreeGrafter"/>
</dbReference>
<dbReference type="GO" id="GO:0008728">
    <property type="term" value="F:GTP diphosphokinase activity"/>
    <property type="evidence" value="ECO:0007669"/>
    <property type="project" value="TreeGrafter"/>
</dbReference>
<proteinExistence type="inferred from homology"/>
<protein>
    <recommendedName>
        <fullName evidence="1">GTP pyrophosphokinase</fullName>
    </recommendedName>
    <alternativeName>
        <fullName evidence="4">(p)ppGpp synthase</fullName>
    </alternativeName>
    <alternativeName>
        <fullName evidence="3">ATP:GTP 3'-pyrophosphotransferase</fullName>
    </alternativeName>
    <alternativeName>
        <fullName evidence="5">ppGpp synthase I</fullName>
    </alternativeName>
</protein>
<dbReference type="CDD" id="cd01668">
    <property type="entry name" value="TGS_RSH"/>
    <property type="match status" value="1"/>
</dbReference>